<comment type="caution">
    <text evidence="1">The sequence shown here is derived from an EMBL/GenBank/DDBJ whole genome shotgun (WGS) entry which is preliminary data.</text>
</comment>
<dbReference type="Proteomes" id="UP000054564">
    <property type="component" value="Unassembled WGS sequence"/>
</dbReference>
<dbReference type="OrthoDB" id="1715602at2759"/>
<sequence length="65" mass="7458">MALDVVSCPATTIDVERSFSFGRDYVLFRRHKLSAQSVTRGMAVAFYSENGKIKRGLLYKWKLNK</sequence>
<evidence type="ECO:0008006" key="3">
    <source>
        <dbReference type="Google" id="ProtNLM"/>
    </source>
</evidence>
<protein>
    <recommendedName>
        <fullName evidence="3">HAT C-terminal dimerisation domain-containing protein</fullName>
    </recommendedName>
</protein>
<proteinExistence type="predicted"/>
<organism evidence="1 2">
    <name type="scientific">Puccinia striiformis f. sp. tritici PST-78</name>
    <dbReference type="NCBI Taxonomy" id="1165861"/>
    <lineage>
        <taxon>Eukaryota</taxon>
        <taxon>Fungi</taxon>
        <taxon>Dikarya</taxon>
        <taxon>Basidiomycota</taxon>
        <taxon>Pucciniomycotina</taxon>
        <taxon>Pucciniomycetes</taxon>
        <taxon>Pucciniales</taxon>
        <taxon>Pucciniaceae</taxon>
        <taxon>Puccinia</taxon>
    </lineage>
</organism>
<accession>A0A0L0W0A3</accession>
<gene>
    <name evidence="1" type="ORF">PSTG_01993</name>
</gene>
<evidence type="ECO:0000313" key="2">
    <source>
        <dbReference type="Proteomes" id="UP000054564"/>
    </source>
</evidence>
<name>A0A0L0W0A3_9BASI</name>
<reference evidence="2" key="1">
    <citation type="submission" date="2014-03" db="EMBL/GenBank/DDBJ databases">
        <title>The Genome Sequence of Puccinia striiformis f. sp. tritici PST-78.</title>
        <authorList>
            <consortium name="The Broad Institute Genome Sequencing Platform"/>
            <person name="Cuomo C."/>
            <person name="Hulbert S."/>
            <person name="Chen X."/>
            <person name="Walker B."/>
            <person name="Young S.K."/>
            <person name="Zeng Q."/>
            <person name="Gargeya S."/>
            <person name="Fitzgerald M."/>
            <person name="Haas B."/>
            <person name="Abouelleil A."/>
            <person name="Alvarado L."/>
            <person name="Arachchi H.M."/>
            <person name="Berlin A.M."/>
            <person name="Chapman S.B."/>
            <person name="Goldberg J."/>
            <person name="Griggs A."/>
            <person name="Gujja S."/>
            <person name="Hansen M."/>
            <person name="Howarth C."/>
            <person name="Imamovic A."/>
            <person name="Larimer J."/>
            <person name="McCowan C."/>
            <person name="Montmayeur A."/>
            <person name="Murphy C."/>
            <person name="Neiman D."/>
            <person name="Pearson M."/>
            <person name="Priest M."/>
            <person name="Roberts A."/>
            <person name="Saif S."/>
            <person name="Shea T."/>
            <person name="Sisk P."/>
            <person name="Sykes S."/>
            <person name="Wortman J."/>
            <person name="Nusbaum C."/>
            <person name="Birren B."/>
        </authorList>
    </citation>
    <scope>NUCLEOTIDE SEQUENCE [LARGE SCALE GENOMIC DNA]</scope>
    <source>
        <strain evidence="2">race PST-78</strain>
    </source>
</reference>
<keyword evidence="2" id="KW-1185">Reference proteome</keyword>
<dbReference type="AlphaFoldDB" id="A0A0L0W0A3"/>
<evidence type="ECO:0000313" key="1">
    <source>
        <dbReference type="EMBL" id="KNF04938.1"/>
    </source>
</evidence>
<dbReference type="EMBL" id="AJIL01000010">
    <property type="protein sequence ID" value="KNF04938.1"/>
    <property type="molecule type" value="Genomic_DNA"/>
</dbReference>